<keyword evidence="1" id="KW-0496">Mitochondrion</keyword>
<evidence type="ECO:0000313" key="1">
    <source>
        <dbReference type="EMBL" id="ART30500.1"/>
    </source>
</evidence>
<gene>
    <name evidence="1" type="ORF">AEK19_MT0223</name>
</gene>
<geneLocation type="mitochondrion" evidence="1"/>
<organism evidence="1">
    <name type="scientific">Utricularia reniformis</name>
    <dbReference type="NCBI Taxonomy" id="192314"/>
    <lineage>
        <taxon>Eukaryota</taxon>
        <taxon>Viridiplantae</taxon>
        <taxon>Streptophyta</taxon>
        <taxon>Embryophyta</taxon>
        <taxon>Tracheophyta</taxon>
        <taxon>Spermatophyta</taxon>
        <taxon>Magnoliopsida</taxon>
        <taxon>eudicotyledons</taxon>
        <taxon>Gunneridae</taxon>
        <taxon>Pentapetalae</taxon>
        <taxon>asterids</taxon>
        <taxon>lamiids</taxon>
        <taxon>Lamiales</taxon>
        <taxon>Lentibulariaceae</taxon>
        <taxon>Utricularia</taxon>
    </lineage>
</organism>
<sequence length="42" mass="4822">MTPRLKQQDRMLNIWLCFTARLHSQGRSGGSFLPLSKERCSA</sequence>
<name>A0A1Y0AZD1_9LAMI</name>
<reference evidence="1" key="1">
    <citation type="submission" date="2017-03" db="EMBL/GenBank/DDBJ databases">
        <title>The mitochondrial genome of the carnivorous plant Utricularia reniformis (Lentibulariaceae): structure, comparative analysis and evolutionary landmarks.</title>
        <authorList>
            <person name="Silva S.R."/>
            <person name="Alvarenga D.O."/>
            <person name="Michael T.P."/>
            <person name="Miranda V.F.O."/>
            <person name="Varani A.M."/>
        </authorList>
    </citation>
    <scope>NUCLEOTIDE SEQUENCE</scope>
</reference>
<dbReference type="AlphaFoldDB" id="A0A1Y0AZD1"/>
<protein>
    <submittedName>
        <fullName evidence="1">Uncharacterized protein</fullName>
    </submittedName>
</protein>
<accession>A0A1Y0AZD1</accession>
<proteinExistence type="predicted"/>
<dbReference type="EMBL" id="KY774314">
    <property type="protein sequence ID" value="ART30500.1"/>
    <property type="molecule type" value="Genomic_DNA"/>
</dbReference>